<dbReference type="EMBL" id="CP132485">
    <property type="protein sequence ID" value="WLV83745.1"/>
    <property type="molecule type" value="Genomic_DNA"/>
</dbReference>
<accession>A0ABD7Z9Y1</accession>
<dbReference type="AlphaFoldDB" id="A0ABD7Z9Y1"/>
<organism evidence="1 2">
    <name type="scientific">Lacticaseibacillus zeae subsp. silagei</name>
    <dbReference type="NCBI Taxonomy" id="3068307"/>
    <lineage>
        <taxon>Bacteria</taxon>
        <taxon>Bacillati</taxon>
        <taxon>Bacillota</taxon>
        <taxon>Bacilli</taxon>
        <taxon>Lactobacillales</taxon>
        <taxon>Lactobacillaceae</taxon>
        <taxon>Lacticaseibacillus</taxon>
    </lineage>
</organism>
<evidence type="ECO:0008006" key="3">
    <source>
        <dbReference type="Google" id="ProtNLM"/>
    </source>
</evidence>
<keyword evidence="2" id="KW-1185">Reference proteome</keyword>
<sequence length="61" mass="6809">MKANIARMTQDQLASISGGRKIVGYVYQSGLGQVPIYDTDAKLMGVMYPKFFRGIFEEIFG</sequence>
<evidence type="ECO:0000313" key="1">
    <source>
        <dbReference type="EMBL" id="WLV83745.1"/>
    </source>
</evidence>
<dbReference type="RefSeq" id="WP_070650959.1">
    <property type="nucleotide sequence ID" value="NZ_CP132484.1"/>
</dbReference>
<reference evidence="1 2" key="1">
    <citation type="submission" date="2023-08" db="EMBL/GenBank/DDBJ databases">
        <authorList>
            <person name="Buchebner-Jance M."/>
        </authorList>
    </citation>
    <scope>NUCLEOTIDE SEQUENCE [LARGE SCALE GENOMIC DNA]</scope>
    <source>
        <strain evidence="1 2">NCIMB 15475</strain>
    </source>
</reference>
<proteinExistence type="predicted"/>
<dbReference type="Proteomes" id="UP001229832">
    <property type="component" value="Chromosome"/>
</dbReference>
<evidence type="ECO:0000313" key="2">
    <source>
        <dbReference type="Proteomes" id="UP001229832"/>
    </source>
</evidence>
<name>A0ABD7Z9Y1_LACZE</name>
<gene>
    <name evidence="1" type="ORF">LACZS2_000133</name>
</gene>
<protein>
    <recommendedName>
        <fullName evidence="3">Bacteriocin</fullName>
    </recommendedName>
</protein>
<dbReference type="GeneID" id="93267861"/>